<keyword evidence="8" id="KW-1185">Reference proteome</keyword>
<proteinExistence type="predicted"/>
<sequence length="266" mass="27739">MPSRGRWPGPALAGALIWAAGPGWAFILDSASFALSAALLALVRIRHVPVPRRSVLADLRHGFGEVRARDWFWASLLGHGIWNGAAAVLMTLGPAVAIDRLGGETTWVLLLQAGAIGMLTGSLLAGRVRLRRPVLLANLGLACYAAPLFLLAVAAPAPAVIAAYAVALTALGYLNPVWETVVQQHFPPEVLARVTSYDWLVSLAATPLGYALAPLAADAFGTPVPLTVAGLLVLASCAGTALVPGVRRLTWAPGPQPRSVEPVGVR</sequence>
<keyword evidence="2" id="KW-1003">Cell membrane</keyword>
<gene>
    <name evidence="7" type="ORF">JM949_12870</name>
</gene>
<evidence type="ECO:0000256" key="1">
    <source>
        <dbReference type="ARBA" id="ARBA00004651"/>
    </source>
</evidence>
<dbReference type="PANTHER" id="PTHR23513:SF11">
    <property type="entry name" value="STAPHYLOFERRIN A TRANSPORTER"/>
    <property type="match status" value="1"/>
</dbReference>
<dbReference type="Gene3D" id="1.20.1250.20">
    <property type="entry name" value="MFS general substrate transporter like domains"/>
    <property type="match status" value="1"/>
</dbReference>
<comment type="caution">
    <text evidence="7">The sequence shown here is derived from an EMBL/GenBank/DDBJ whole genome shotgun (WGS) entry which is preliminary data.</text>
</comment>
<dbReference type="SUPFAM" id="SSF103473">
    <property type="entry name" value="MFS general substrate transporter"/>
    <property type="match status" value="1"/>
</dbReference>
<evidence type="ECO:0000256" key="4">
    <source>
        <dbReference type="ARBA" id="ARBA00022989"/>
    </source>
</evidence>
<feature type="transmembrane region" description="Helical" evidence="6">
    <location>
        <begin position="133"/>
        <end position="155"/>
    </location>
</feature>
<accession>A0ABS1YFW1</accession>
<evidence type="ECO:0000313" key="7">
    <source>
        <dbReference type="EMBL" id="MBM0276267.1"/>
    </source>
</evidence>
<evidence type="ECO:0000256" key="2">
    <source>
        <dbReference type="ARBA" id="ARBA00022475"/>
    </source>
</evidence>
<dbReference type="Pfam" id="PF07690">
    <property type="entry name" value="MFS_1"/>
    <property type="match status" value="1"/>
</dbReference>
<feature type="transmembrane region" description="Helical" evidence="6">
    <location>
        <begin position="223"/>
        <end position="243"/>
    </location>
</feature>
<keyword evidence="4 6" id="KW-1133">Transmembrane helix</keyword>
<evidence type="ECO:0000256" key="3">
    <source>
        <dbReference type="ARBA" id="ARBA00022692"/>
    </source>
</evidence>
<evidence type="ECO:0000256" key="5">
    <source>
        <dbReference type="ARBA" id="ARBA00023136"/>
    </source>
</evidence>
<dbReference type="EMBL" id="JAEVHL010000049">
    <property type="protein sequence ID" value="MBM0276267.1"/>
    <property type="molecule type" value="Genomic_DNA"/>
</dbReference>
<feature type="transmembrane region" description="Helical" evidence="6">
    <location>
        <begin position="199"/>
        <end position="217"/>
    </location>
</feature>
<dbReference type="InterPro" id="IPR011701">
    <property type="entry name" value="MFS"/>
</dbReference>
<protein>
    <submittedName>
        <fullName evidence="7">MFS transporter</fullName>
    </submittedName>
</protein>
<feature type="transmembrane region" description="Helical" evidence="6">
    <location>
        <begin position="71"/>
        <end position="95"/>
    </location>
</feature>
<dbReference type="InterPro" id="IPR036259">
    <property type="entry name" value="MFS_trans_sf"/>
</dbReference>
<comment type="subcellular location">
    <subcellularLocation>
        <location evidence="1">Cell membrane</location>
        <topology evidence="1">Multi-pass membrane protein</topology>
    </subcellularLocation>
</comment>
<dbReference type="RefSeq" id="WP_203148701.1">
    <property type="nucleotide sequence ID" value="NZ_JAEVHL010000049.1"/>
</dbReference>
<keyword evidence="5 6" id="KW-0472">Membrane</keyword>
<dbReference type="Proteomes" id="UP000622245">
    <property type="component" value="Unassembled WGS sequence"/>
</dbReference>
<evidence type="ECO:0000313" key="8">
    <source>
        <dbReference type="Proteomes" id="UP000622245"/>
    </source>
</evidence>
<feature type="transmembrane region" description="Helical" evidence="6">
    <location>
        <begin position="107"/>
        <end position="126"/>
    </location>
</feature>
<evidence type="ECO:0000256" key="6">
    <source>
        <dbReference type="SAM" id="Phobius"/>
    </source>
</evidence>
<keyword evidence="3 6" id="KW-0812">Transmembrane</keyword>
<feature type="transmembrane region" description="Helical" evidence="6">
    <location>
        <begin position="161"/>
        <end position="178"/>
    </location>
</feature>
<reference evidence="7 8" key="1">
    <citation type="submission" date="2021-01" db="EMBL/GenBank/DDBJ databases">
        <title>Draft genome sequence of Micromonospora sp. strain STR1s_6.</title>
        <authorList>
            <person name="Karlyshev A."/>
            <person name="Jawad R."/>
        </authorList>
    </citation>
    <scope>NUCLEOTIDE SEQUENCE [LARGE SCALE GENOMIC DNA]</scope>
    <source>
        <strain evidence="7 8">STR1S-6</strain>
    </source>
</reference>
<feature type="transmembrane region" description="Helical" evidence="6">
    <location>
        <begin position="15"/>
        <end position="43"/>
    </location>
</feature>
<dbReference type="PANTHER" id="PTHR23513">
    <property type="entry name" value="INTEGRAL MEMBRANE EFFLUX PROTEIN-RELATED"/>
    <property type="match status" value="1"/>
</dbReference>
<organism evidence="7 8">
    <name type="scientific">Micromonospora tarensis</name>
    <dbReference type="NCBI Taxonomy" id="2806100"/>
    <lineage>
        <taxon>Bacteria</taxon>
        <taxon>Bacillati</taxon>
        <taxon>Actinomycetota</taxon>
        <taxon>Actinomycetes</taxon>
        <taxon>Micromonosporales</taxon>
        <taxon>Micromonosporaceae</taxon>
        <taxon>Micromonospora</taxon>
    </lineage>
</organism>
<name>A0ABS1YFW1_9ACTN</name>